<dbReference type="SUPFAM" id="SSF52317">
    <property type="entry name" value="Class I glutamine amidotransferase-like"/>
    <property type="match status" value="1"/>
</dbReference>
<proteinExistence type="predicted"/>
<dbReference type="GO" id="GO:0005829">
    <property type="term" value="C:cytosol"/>
    <property type="evidence" value="ECO:0007669"/>
    <property type="project" value="TreeGrafter"/>
</dbReference>
<evidence type="ECO:0000313" key="2">
    <source>
        <dbReference type="Proteomes" id="UP000466931"/>
    </source>
</evidence>
<dbReference type="OrthoDB" id="9813383at2"/>
<dbReference type="EMBL" id="AP022612">
    <property type="protein sequence ID" value="BBZ35648.1"/>
    <property type="molecule type" value="Genomic_DNA"/>
</dbReference>
<keyword evidence="1" id="KW-0378">Hydrolase</keyword>
<dbReference type="Gene3D" id="3.40.50.880">
    <property type="match status" value="1"/>
</dbReference>
<keyword evidence="2" id="KW-1185">Reference proteome</keyword>
<evidence type="ECO:0000313" key="1">
    <source>
        <dbReference type="EMBL" id="BBZ35648.1"/>
    </source>
</evidence>
<dbReference type="InterPro" id="IPR029062">
    <property type="entry name" value="Class_I_gatase-like"/>
</dbReference>
<dbReference type="InterPro" id="IPR044668">
    <property type="entry name" value="PuuD-like"/>
</dbReference>
<dbReference type="InterPro" id="IPR011697">
    <property type="entry name" value="Peptidase_C26"/>
</dbReference>
<protein>
    <submittedName>
        <fullName evidence="1">Gamma-glutamyl-gamma-aminobutyrate hydrolase</fullName>
    </submittedName>
</protein>
<dbReference type="Proteomes" id="UP000466931">
    <property type="component" value="Chromosome"/>
</dbReference>
<dbReference type="GO" id="GO:0006598">
    <property type="term" value="P:polyamine catabolic process"/>
    <property type="evidence" value="ECO:0007669"/>
    <property type="project" value="TreeGrafter"/>
</dbReference>
<dbReference type="PROSITE" id="PS51273">
    <property type="entry name" value="GATASE_TYPE_1"/>
    <property type="match status" value="1"/>
</dbReference>
<dbReference type="CDD" id="cd01745">
    <property type="entry name" value="GATase1_2"/>
    <property type="match status" value="1"/>
</dbReference>
<reference evidence="1" key="1">
    <citation type="journal article" date="2019" name="Emerg. Microbes Infect.">
        <title>Comprehensive subspecies identification of 175 nontuberculous mycobacteria species based on 7547 genomic profiles.</title>
        <authorList>
            <person name="Matsumoto Y."/>
            <person name="Kinjo T."/>
            <person name="Motooka D."/>
            <person name="Nabeya D."/>
            <person name="Jung N."/>
            <person name="Uechi K."/>
            <person name="Horii T."/>
            <person name="Iida T."/>
            <person name="Fujita J."/>
            <person name="Nakamura S."/>
        </authorList>
    </citation>
    <scope>NUCLEOTIDE SEQUENCE [LARGE SCALE GENOMIC DNA]</scope>
    <source>
        <strain evidence="1">JCM 13671</strain>
    </source>
</reference>
<dbReference type="GO" id="GO:0033969">
    <property type="term" value="F:gamma-glutamyl-gamma-aminobutyrate hydrolase activity"/>
    <property type="evidence" value="ECO:0007669"/>
    <property type="project" value="TreeGrafter"/>
</dbReference>
<dbReference type="AlphaFoldDB" id="A0A7I7Y1Z8"/>
<name>A0A7I7Y1Z8_9MYCO</name>
<reference evidence="1" key="2">
    <citation type="submission" date="2020-02" db="EMBL/GenBank/DDBJ databases">
        <authorList>
            <person name="Matsumoto Y."/>
            <person name="Motooka D."/>
            <person name="Nakamura S."/>
        </authorList>
    </citation>
    <scope>NUCLEOTIDE SEQUENCE</scope>
    <source>
        <strain evidence="1">JCM 13671</strain>
    </source>
</reference>
<dbReference type="Pfam" id="PF07722">
    <property type="entry name" value="Peptidase_C26"/>
    <property type="match status" value="1"/>
</dbReference>
<gene>
    <name evidence="1" type="ORF">MCNF_42530</name>
</gene>
<dbReference type="PANTHER" id="PTHR43235:SF1">
    <property type="entry name" value="GLUTAMINE AMIDOTRANSFERASE PB2B2.05-RELATED"/>
    <property type="match status" value="1"/>
</dbReference>
<dbReference type="PANTHER" id="PTHR43235">
    <property type="entry name" value="GLUTAMINE AMIDOTRANSFERASE PB2B2.05-RELATED"/>
    <property type="match status" value="1"/>
</dbReference>
<accession>A0A7I7Y1Z8</accession>
<sequence>MGRRVIRIGVCAVYDTIQLGHYTAEASLLPQPYIDAIDRAGALPVIFAPGERIVDDPDLVLDTVDALLLAGGSDVDPARYGQQPHAETGGISVRRDDSEFALATRALATGKPMLGICRGMQLLNVVCGGSLDQHLDNAEDHVGPKGQPFVKHDVRVTPGSLAARCVGAPQTTVMSEHHQGVREVGEGLVVTGRSVEDGIIEAIEYRDHPFALGVLWHPERDPESQVIEGFVEHVRRLTGN</sequence>
<organism evidence="1 2">
    <name type="scientific">Mycolicibacterium confluentis</name>
    <dbReference type="NCBI Taxonomy" id="28047"/>
    <lineage>
        <taxon>Bacteria</taxon>
        <taxon>Bacillati</taxon>
        <taxon>Actinomycetota</taxon>
        <taxon>Actinomycetes</taxon>
        <taxon>Mycobacteriales</taxon>
        <taxon>Mycobacteriaceae</taxon>
        <taxon>Mycolicibacterium</taxon>
    </lineage>
</organism>
<dbReference type="RefSeq" id="WP_085151722.1">
    <property type="nucleotide sequence ID" value="NZ_AP022612.1"/>
</dbReference>